<gene>
    <name evidence="2" type="ORF">MN116_004899</name>
</gene>
<protein>
    <submittedName>
        <fullName evidence="2">Uncharacterized protein</fullName>
    </submittedName>
</protein>
<name>A0AAE2D4T3_SCHME</name>
<reference evidence="2" key="1">
    <citation type="submission" date="2022-04" db="EMBL/GenBank/DDBJ databases">
        <authorList>
            <person name="Xu L."/>
            <person name="Lv Z."/>
        </authorList>
    </citation>
    <scope>NUCLEOTIDE SEQUENCE</scope>
    <source>
        <strain evidence="2">LV_2022a</strain>
    </source>
</reference>
<keyword evidence="3" id="KW-1185">Reference proteome</keyword>
<feature type="compositionally biased region" description="Polar residues" evidence="1">
    <location>
        <begin position="12"/>
        <end position="23"/>
    </location>
</feature>
<dbReference type="Proteomes" id="UP001292079">
    <property type="component" value="Unassembled WGS sequence"/>
</dbReference>
<dbReference type="EMBL" id="JALJAT010000003">
    <property type="protein sequence ID" value="KAK4471473.1"/>
    <property type="molecule type" value="Genomic_DNA"/>
</dbReference>
<dbReference type="AlphaFoldDB" id="A0AAE2D4T3"/>
<sequence>MLIPGVSCEDATPQTHPSLMTSDSSVPISPTNCPLWISKLMNCSPYLTTPLQALILVHMTNGSIAEARSFLTTGKRRPSSVTHFSPPLWLPDDDECLGSPDKKRVDELVLRFGWTEIIERFSFLSDKK</sequence>
<accession>A0AAE2D4T3</accession>
<evidence type="ECO:0000313" key="2">
    <source>
        <dbReference type="EMBL" id="KAK4471473.1"/>
    </source>
</evidence>
<organism evidence="2 3">
    <name type="scientific">Schistosoma mekongi</name>
    <name type="common">Parasitic worm</name>
    <dbReference type="NCBI Taxonomy" id="38744"/>
    <lineage>
        <taxon>Eukaryota</taxon>
        <taxon>Metazoa</taxon>
        <taxon>Spiralia</taxon>
        <taxon>Lophotrochozoa</taxon>
        <taxon>Platyhelminthes</taxon>
        <taxon>Trematoda</taxon>
        <taxon>Digenea</taxon>
        <taxon>Strigeidida</taxon>
        <taxon>Schistosomatoidea</taxon>
        <taxon>Schistosomatidae</taxon>
        <taxon>Schistosoma</taxon>
    </lineage>
</organism>
<evidence type="ECO:0000313" key="3">
    <source>
        <dbReference type="Proteomes" id="UP001292079"/>
    </source>
</evidence>
<reference evidence="2" key="2">
    <citation type="journal article" date="2023" name="Infect Dis Poverty">
        <title>Chromosome-scale genome of the human blood fluke Schistosoma mekongi and its implications for public health.</title>
        <authorList>
            <person name="Zhou M."/>
            <person name="Xu L."/>
            <person name="Xu D."/>
            <person name="Chen W."/>
            <person name="Khan J."/>
            <person name="Hu Y."/>
            <person name="Huang H."/>
            <person name="Wei H."/>
            <person name="Zhang Y."/>
            <person name="Chusongsang P."/>
            <person name="Tanasarnprasert K."/>
            <person name="Hu X."/>
            <person name="Limpanont Y."/>
            <person name="Lv Z."/>
        </authorList>
    </citation>
    <scope>NUCLEOTIDE SEQUENCE</scope>
    <source>
        <strain evidence="2">LV_2022a</strain>
    </source>
</reference>
<feature type="region of interest" description="Disordered" evidence="1">
    <location>
        <begin position="1"/>
        <end position="23"/>
    </location>
</feature>
<comment type="caution">
    <text evidence="2">The sequence shown here is derived from an EMBL/GenBank/DDBJ whole genome shotgun (WGS) entry which is preliminary data.</text>
</comment>
<evidence type="ECO:0000256" key="1">
    <source>
        <dbReference type="SAM" id="MobiDB-lite"/>
    </source>
</evidence>
<proteinExistence type="predicted"/>